<protein>
    <submittedName>
        <fullName evidence="2">Uncharacterized protein</fullName>
    </submittedName>
</protein>
<accession>A0AAD6HT88</accession>
<keyword evidence="3" id="KW-1185">Reference proteome</keyword>
<gene>
    <name evidence="2" type="ORF">N7493_002844</name>
</gene>
<comment type="caution">
    <text evidence="2">The sequence shown here is derived from an EMBL/GenBank/DDBJ whole genome shotgun (WGS) entry which is preliminary data.</text>
</comment>
<evidence type="ECO:0000313" key="3">
    <source>
        <dbReference type="Proteomes" id="UP001215712"/>
    </source>
</evidence>
<reference evidence="2" key="1">
    <citation type="journal article" date="2023" name="IMA Fungus">
        <title>Comparative genomic study of the Penicillium genus elucidates a diverse pangenome and 15 lateral gene transfer events.</title>
        <authorList>
            <person name="Petersen C."/>
            <person name="Sorensen T."/>
            <person name="Nielsen M.R."/>
            <person name="Sondergaard T.E."/>
            <person name="Sorensen J.L."/>
            <person name="Fitzpatrick D.A."/>
            <person name="Frisvad J.C."/>
            <person name="Nielsen K.L."/>
        </authorList>
    </citation>
    <scope>NUCLEOTIDE SEQUENCE</scope>
    <source>
        <strain evidence="2">IBT 17514</strain>
    </source>
</reference>
<feature type="region of interest" description="Disordered" evidence="1">
    <location>
        <begin position="241"/>
        <end position="295"/>
    </location>
</feature>
<feature type="compositionally biased region" description="Basic and acidic residues" evidence="1">
    <location>
        <begin position="285"/>
        <end position="295"/>
    </location>
</feature>
<evidence type="ECO:0000256" key="1">
    <source>
        <dbReference type="SAM" id="MobiDB-lite"/>
    </source>
</evidence>
<dbReference type="Proteomes" id="UP001215712">
    <property type="component" value="Unassembled WGS sequence"/>
</dbReference>
<organism evidence="2 3">
    <name type="scientific">Penicillium malachiteum</name>
    <dbReference type="NCBI Taxonomy" id="1324776"/>
    <lineage>
        <taxon>Eukaryota</taxon>
        <taxon>Fungi</taxon>
        <taxon>Dikarya</taxon>
        <taxon>Ascomycota</taxon>
        <taxon>Pezizomycotina</taxon>
        <taxon>Eurotiomycetes</taxon>
        <taxon>Eurotiomycetidae</taxon>
        <taxon>Eurotiales</taxon>
        <taxon>Aspergillaceae</taxon>
        <taxon>Penicillium</taxon>
    </lineage>
</organism>
<dbReference type="AlphaFoldDB" id="A0AAD6HT88"/>
<evidence type="ECO:0000313" key="2">
    <source>
        <dbReference type="EMBL" id="KAJ5734058.1"/>
    </source>
</evidence>
<sequence>MSEAQPTKRARANTAGEDLKPNNVTEESQQQATEQSHQMPTDQEMKLLNPQIIKELLKKAAEMHPDVNTQVWDAIRRIQEQHRQRVINFDHYSSSVWKQINITYRSMRGGKQYEMAWEVVGDVVATITTISGQCDEFSSPQTRKNGLSVLRKIGKTICLSSNDTLGHEVQKQFQSDPSLERGMYDIVSAMSVEERQSIVNDGDTSNGLWSKMKELQQLAEGYCVFEGLWKVMSLLSGDKNHEGFDDDIDDDDDDDDDDEDDDDDDEDMEGEFDEDGDAHYDEEDMHVQTGDEHDI</sequence>
<feature type="compositionally biased region" description="Low complexity" evidence="1">
    <location>
        <begin position="25"/>
        <end position="38"/>
    </location>
</feature>
<feature type="region of interest" description="Disordered" evidence="1">
    <location>
        <begin position="1"/>
        <end position="43"/>
    </location>
</feature>
<dbReference type="EMBL" id="JAQJAN010000003">
    <property type="protein sequence ID" value="KAJ5734058.1"/>
    <property type="molecule type" value="Genomic_DNA"/>
</dbReference>
<name>A0AAD6HT88_9EURO</name>
<reference evidence="2" key="2">
    <citation type="submission" date="2023-01" db="EMBL/GenBank/DDBJ databases">
        <authorList>
            <person name="Petersen C."/>
        </authorList>
    </citation>
    <scope>NUCLEOTIDE SEQUENCE</scope>
    <source>
        <strain evidence="2">IBT 17514</strain>
    </source>
</reference>
<proteinExistence type="predicted"/>
<feature type="compositionally biased region" description="Acidic residues" evidence="1">
    <location>
        <begin position="244"/>
        <end position="284"/>
    </location>
</feature>